<evidence type="ECO:0000313" key="4">
    <source>
        <dbReference type="Proteomes" id="UP000824469"/>
    </source>
</evidence>
<gene>
    <name evidence="3" type="ORF">KI387_037450</name>
</gene>
<comment type="caution">
    <text evidence="3">The sequence shown here is derived from an EMBL/GenBank/DDBJ whole genome shotgun (WGS) entry which is preliminary data.</text>
</comment>
<reference evidence="3 4" key="1">
    <citation type="journal article" date="2021" name="Nat. Plants">
        <title>The Taxus genome provides insights into paclitaxel biosynthesis.</title>
        <authorList>
            <person name="Xiong X."/>
            <person name="Gou J."/>
            <person name="Liao Q."/>
            <person name="Li Y."/>
            <person name="Zhou Q."/>
            <person name="Bi G."/>
            <person name="Li C."/>
            <person name="Du R."/>
            <person name="Wang X."/>
            <person name="Sun T."/>
            <person name="Guo L."/>
            <person name="Liang H."/>
            <person name="Lu P."/>
            <person name="Wu Y."/>
            <person name="Zhang Z."/>
            <person name="Ro D.K."/>
            <person name="Shang Y."/>
            <person name="Huang S."/>
            <person name="Yan J."/>
        </authorList>
    </citation>
    <scope>NUCLEOTIDE SEQUENCE [LARGE SCALE GENOMIC DNA]</scope>
    <source>
        <strain evidence="3">Ta-2019</strain>
    </source>
</reference>
<dbReference type="AlphaFoldDB" id="A0AA38FU31"/>
<protein>
    <submittedName>
        <fullName evidence="3">Uncharacterized protein</fullName>
    </submittedName>
</protein>
<dbReference type="GO" id="GO:0005524">
    <property type="term" value="F:ATP binding"/>
    <property type="evidence" value="ECO:0007669"/>
    <property type="project" value="UniProtKB-KW"/>
</dbReference>
<keyword evidence="4" id="KW-1185">Reference proteome</keyword>
<dbReference type="EMBL" id="JAHRHJ020000007">
    <property type="protein sequence ID" value="KAH9309539.1"/>
    <property type="molecule type" value="Genomic_DNA"/>
</dbReference>
<dbReference type="PANTHER" id="PTHR45644:SF85">
    <property type="entry name" value="P-LOOP CONTAINING NUCLEOSIDE TRIPHOSPHATE HYDROLASES SUPERFAMILY PROTEIN"/>
    <property type="match status" value="1"/>
</dbReference>
<proteinExistence type="predicted"/>
<keyword evidence="2" id="KW-0067">ATP-binding</keyword>
<dbReference type="Proteomes" id="UP000824469">
    <property type="component" value="Unassembled WGS sequence"/>
</dbReference>
<dbReference type="GO" id="GO:0005741">
    <property type="term" value="C:mitochondrial outer membrane"/>
    <property type="evidence" value="ECO:0007669"/>
    <property type="project" value="TreeGrafter"/>
</dbReference>
<sequence>MEDKRVLFSALGLGFGVGLGLGFAATGRIRSFEKCSTDASSAQSRELIELELRKRVIDGKQSNVTFDQFPYYLSEQTRVLLTNAGFLHLKKEPFIKHAIGLSPGNRAILLSGPAEAYHQMLAKAVAHLFEAKLLLLDATAFNLKIRSLLTVLSGSRKTPVSFLHAV</sequence>
<dbReference type="PANTHER" id="PTHR45644">
    <property type="entry name" value="AAA ATPASE, PUTATIVE (AFU_ORTHOLOGUE AFUA_2G12920)-RELATED-RELATED"/>
    <property type="match status" value="1"/>
</dbReference>
<accession>A0AA38FU31</accession>
<dbReference type="InterPro" id="IPR051701">
    <property type="entry name" value="Mito_OM_Translocase_MSP1"/>
</dbReference>
<keyword evidence="1" id="KW-0547">Nucleotide-binding</keyword>
<name>A0AA38FU31_TAXCH</name>
<organism evidence="3 4">
    <name type="scientific">Taxus chinensis</name>
    <name type="common">Chinese yew</name>
    <name type="synonym">Taxus wallichiana var. chinensis</name>
    <dbReference type="NCBI Taxonomy" id="29808"/>
    <lineage>
        <taxon>Eukaryota</taxon>
        <taxon>Viridiplantae</taxon>
        <taxon>Streptophyta</taxon>
        <taxon>Embryophyta</taxon>
        <taxon>Tracheophyta</taxon>
        <taxon>Spermatophyta</taxon>
        <taxon>Pinopsida</taxon>
        <taxon>Pinidae</taxon>
        <taxon>Conifers II</taxon>
        <taxon>Cupressales</taxon>
        <taxon>Taxaceae</taxon>
        <taxon>Taxus</taxon>
    </lineage>
</organism>
<dbReference type="OMA" id="KMEHEML"/>
<evidence type="ECO:0000256" key="2">
    <source>
        <dbReference type="ARBA" id="ARBA00022840"/>
    </source>
</evidence>
<evidence type="ECO:0000256" key="1">
    <source>
        <dbReference type="ARBA" id="ARBA00022741"/>
    </source>
</evidence>
<evidence type="ECO:0000313" key="3">
    <source>
        <dbReference type="EMBL" id="KAH9309539.1"/>
    </source>
</evidence>